<accession>A0AAE2CJQ3</accession>
<evidence type="ECO:0000313" key="2">
    <source>
        <dbReference type="EMBL" id="KAK4424698.1"/>
    </source>
</evidence>
<dbReference type="SUPFAM" id="SSF53756">
    <property type="entry name" value="UDP-Glycosyltransferase/glycogen phosphorylase"/>
    <property type="match status" value="1"/>
</dbReference>
<dbReference type="GO" id="GO:0080043">
    <property type="term" value="F:quercetin 3-O-glucosyltransferase activity"/>
    <property type="evidence" value="ECO:0007669"/>
    <property type="project" value="TreeGrafter"/>
</dbReference>
<dbReference type="Gene3D" id="3.40.50.2000">
    <property type="entry name" value="Glycogen Phosphorylase B"/>
    <property type="match status" value="1"/>
</dbReference>
<gene>
    <name evidence="2" type="ORF">Salat_1663400</name>
</gene>
<dbReference type="EMBL" id="JACGWO010000006">
    <property type="protein sequence ID" value="KAK4424698.1"/>
    <property type="molecule type" value="Genomic_DNA"/>
</dbReference>
<reference evidence="2" key="1">
    <citation type="submission" date="2020-06" db="EMBL/GenBank/DDBJ databases">
        <authorList>
            <person name="Li T."/>
            <person name="Hu X."/>
            <person name="Zhang T."/>
            <person name="Song X."/>
            <person name="Zhang H."/>
            <person name="Dai N."/>
            <person name="Sheng W."/>
            <person name="Hou X."/>
            <person name="Wei L."/>
        </authorList>
    </citation>
    <scope>NUCLEOTIDE SEQUENCE</scope>
    <source>
        <strain evidence="2">3651</strain>
        <tissue evidence="2">Leaf</tissue>
    </source>
</reference>
<dbReference type="GO" id="GO:0080044">
    <property type="term" value="F:quercetin 7-O-glucosyltransferase activity"/>
    <property type="evidence" value="ECO:0007669"/>
    <property type="project" value="TreeGrafter"/>
</dbReference>
<reference evidence="2" key="2">
    <citation type="journal article" date="2024" name="Plant">
        <title>Genomic evolution and insights into agronomic trait innovations of Sesamum species.</title>
        <authorList>
            <person name="Miao H."/>
            <person name="Wang L."/>
            <person name="Qu L."/>
            <person name="Liu H."/>
            <person name="Sun Y."/>
            <person name="Le M."/>
            <person name="Wang Q."/>
            <person name="Wei S."/>
            <person name="Zheng Y."/>
            <person name="Lin W."/>
            <person name="Duan Y."/>
            <person name="Cao H."/>
            <person name="Xiong S."/>
            <person name="Wang X."/>
            <person name="Wei L."/>
            <person name="Li C."/>
            <person name="Ma Q."/>
            <person name="Ju M."/>
            <person name="Zhao R."/>
            <person name="Li G."/>
            <person name="Mu C."/>
            <person name="Tian Q."/>
            <person name="Mei H."/>
            <person name="Zhang T."/>
            <person name="Gao T."/>
            <person name="Zhang H."/>
        </authorList>
    </citation>
    <scope>NUCLEOTIDE SEQUENCE</scope>
    <source>
        <strain evidence="2">3651</strain>
    </source>
</reference>
<keyword evidence="3" id="KW-1185">Reference proteome</keyword>
<dbReference type="PANTHER" id="PTHR11926:SF774">
    <property type="entry name" value="UDP-GLYCOSYLTRANSFERASE 85A1-RELATED"/>
    <property type="match status" value="1"/>
</dbReference>
<name>A0AAE2CJQ3_9LAMI</name>
<comment type="similarity">
    <text evidence="1">Belongs to the UDP-glycosyltransferase family.</text>
</comment>
<sequence>MAYPKPHAIVIPYPYQGHVAPMINLSIRLASRGFTITFVQTDLNHHLISKAQNLPAADVDVFDDARKSGLDIRYTTISDGFPLEYDRYLNFGEYWETMFRDFPDRVDEIVVRTMKLADESLEMPPFFCWLLMLPLRGQQP</sequence>
<organism evidence="2 3">
    <name type="scientific">Sesamum alatum</name>
    <dbReference type="NCBI Taxonomy" id="300844"/>
    <lineage>
        <taxon>Eukaryota</taxon>
        <taxon>Viridiplantae</taxon>
        <taxon>Streptophyta</taxon>
        <taxon>Embryophyta</taxon>
        <taxon>Tracheophyta</taxon>
        <taxon>Spermatophyta</taxon>
        <taxon>Magnoliopsida</taxon>
        <taxon>eudicotyledons</taxon>
        <taxon>Gunneridae</taxon>
        <taxon>Pentapetalae</taxon>
        <taxon>asterids</taxon>
        <taxon>lamiids</taxon>
        <taxon>Lamiales</taxon>
        <taxon>Pedaliaceae</taxon>
        <taxon>Sesamum</taxon>
    </lineage>
</organism>
<dbReference type="PANTHER" id="PTHR11926">
    <property type="entry name" value="GLUCOSYL/GLUCURONOSYL TRANSFERASES"/>
    <property type="match status" value="1"/>
</dbReference>
<evidence type="ECO:0000313" key="3">
    <source>
        <dbReference type="Proteomes" id="UP001293254"/>
    </source>
</evidence>
<dbReference type="AlphaFoldDB" id="A0AAE2CJQ3"/>
<evidence type="ECO:0000256" key="1">
    <source>
        <dbReference type="ARBA" id="ARBA00009995"/>
    </source>
</evidence>
<protein>
    <submittedName>
        <fullName evidence="2">UDP-glycosyltransferase 86A1</fullName>
    </submittedName>
</protein>
<dbReference type="Proteomes" id="UP001293254">
    <property type="component" value="Unassembled WGS sequence"/>
</dbReference>
<comment type="caution">
    <text evidence="2">The sequence shown here is derived from an EMBL/GenBank/DDBJ whole genome shotgun (WGS) entry which is preliminary data.</text>
</comment>
<proteinExistence type="inferred from homology"/>